<protein>
    <submittedName>
        <fullName evidence="1">Uncharacterized protein</fullName>
    </submittedName>
</protein>
<reference evidence="1 2" key="1">
    <citation type="submission" date="2017-01" db="EMBL/GenBank/DDBJ databases">
        <title>Novel large sulfur bacteria in the metagenomes of groundwater-fed chemosynthetic microbial mats in the Lake Huron basin.</title>
        <authorList>
            <person name="Sharrar A.M."/>
            <person name="Flood B.E."/>
            <person name="Bailey J.V."/>
            <person name="Jones D.S."/>
            <person name="Biddanda B."/>
            <person name="Ruberg S.A."/>
            <person name="Marcus D.N."/>
            <person name="Dick G.J."/>
        </authorList>
    </citation>
    <scope>NUCLEOTIDE SEQUENCE [LARGE SCALE GENOMIC DNA]</scope>
    <source>
        <strain evidence="1">A8</strain>
    </source>
</reference>
<dbReference type="Gene3D" id="1.25.40.10">
    <property type="entry name" value="Tetratricopeptide repeat domain"/>
    <property type="match status" value="1"/>
</dbReference>
<accession>A0A1Y1QBC3</accession>
<organism evidence="1 2">
    <name type="scientific">Thiothrix lacustris</name>
    <dbReference type="NCBI Taxonomy" id="525917"/>
    <lineage>
        <taxon>Bacteria</taxon>
        <taxon>Pseudomonadati</taxon>
        <taxon>Pseudomonadota</taxon>
        <taxon>Gammaproteobacteria</taxon>
        <taxon>Thiotrichales</taxon>
        <taxon>Thiotrichaceae</taxon>
        <taxon>Thiothrix</taxon>
    </lineage>
</organism>
<name>A0A1Y1QBC3_9GAMM</name>
<evidence type="ECO:0000313" key="2">
    <source>
        <dbReference type="Proteomes" id="UP000192491"/>
    </source>
</evidence>
<dbReference type="EMBL" id="MTEJ01000545">
    <property type="protein sequence ID" value="OQX01778.1"/>
    <property type="molecule type" value="Genomic_DNA"/>
</dbReference>
<dbReference type="Proteomes" id="UP000192491">
    <property type="component" value="Unassembled WGS sequence"/>
</dbReference>
<dbReference type="AlphaFoldDB" id="A0A1Y1QBC3"/>
<dbReference type="InterPro" id="IPR011990">
    <property type="entry name" value="TPR-like_helical_dom_sf"/>
</dbReference>
<comment type="caution">
    <text evidence="1">The sequence shown here is derived from an EMBL/GenBank/DDBJ whole genome shotgun (WGS) entry which is preliminary data.</text>
</comment>
<evidence type="ECO:0000313" key="1">
    <source>
        <dbReference type="EMBL" id="OQX01778.1"/>
    </source>
</evidence>
<dbReference type="SUPFAM" id="SSF48452">
    <property type="entry name" value="TPR-like"/>
    <property type="match status" value="1"/>
</dbReference>
<sequence length="255" mass="28601">MTPQPALKVNDLIQRLSMLAAKARHGSIDELSIRRVEGEALALLKSDALGGNVTLGIASAIRGDEVKSREYHLKAIRLSDDEITRRNYANSLGHLGRWDDAFEQFDIVIERYPDDVALFKYLLEWSIRTGYPQRAIVYGRKVLKLDPLARNDENLTNFMKIAEVLAKSGLCDADISAIDALAYQVVKEFGAEVFDLETWEDNWETPDASVVRFYRVRGGNVTDMNWALAELKAAANTDALRSGRYYVGFSVAPDQ</sequence>
<gene>
    <name evidence="1" type="ORF">BWK73_44985</name>
</gene>
<proteinExistence type="predicted"/>